<dbReference type="AlphaFoldDB" id="A0A815XXE6"/>
<keyword evidence="2" id="KW-0677">Repeat</keyword>
<sequence>MKNIGLLLLLTCIIQVQGVLFEATSPGTKLDCAAYANDQEILATFPFSIPFLPWTDYSPTEYDKTSGRWDFFQRVYELVIVNENFIPSTIFCLRSLQNLYIRNSSFYTDNHDINTNFPLPISTGHSVYSLTSLRIYDTPVTYLPEEFGSLFNLETLELSNTGLISLPDNIGRLTSLNHLSLIHQQLSILPKTLVNLERLFYLEISHNPKLHSLESLNGHRSIGILIVNHCEIEYLPDDLPNLSQLYLSYNKLTDLDGIGNLGYSTELKKIFYFDNNQIQSISTGIRNVKNLHTLNLARNELTKLPSVIFNISTMRYLDIKDNDFNKFDHLQNNTMQKLVLLLVLSYIIGIQGTVLEKTQAGTTLDCSAYANDQEILATFPFSVPYLTWQDQSSNTFARLGSDDHVVYLQISNEKFVPSTVLCLSNLQTFLIRNTSLSQLTLDNNSIQRLGSSLYNLGIFDTPISHLPKEIGNLTRLMTLTLSNNGLVELPDTIEHLGWLLELHLSYQKLTSLPLTISKLHSLLTVELLYNPNLHSVQSLNNLPNLSNLFVSHSSVDNLPRNLPQLYELYMSYNNLTDLNGIETLGNGNSYTKSFYFNNNHIKSIPSEISQINNLFTLNVAHNELTNIPKELFDSKTLRNLDVTHNLFPSTILHDIDEKFKVNKAIFTYSI</sequence>
<keyword evidence="1" id="KW-0433">Leucine-rich repeat</keyword>
<dbReference type="InterPro" id="IPR032675">
    <property type="entry name" value="LRR_dom_sf"/>
</dbReference>
<evidence type="ECO:0000259" key="4">
    <source>
        <dbReference type="Pfam" id="PF23598"/>
    </source>
</evidence>
<protein>
    <recommendedName>
        <fullName evidence="4">Disease resistance R13L4/SHOC-2-like LRR domain-containing protein</fullName>
    </recommendedName>
</protein>
<keyword evidence="3" id="KW-0732">Signal</keyword>
<dbReference type="SUPFAM" id="SSF52058">
    <property type="entry name" value="L domain-like"/>
    <property type="match status" value="1"/>
</dbReference>
<dbReference type="Proteomes" id="UP000663852">
    <property type="component" value="Unassembled WGS sequence"/>
</dbReference>
<dbReference type="Proteomes" id="UP000663828">
    <property type="component" value="Unassembled WGS sequence"/>
</dbReference>
<comment type="caution">
    <text evidence="6">The sequence shown here is derived from an EMBL/GenBank/DDBJ whole genome shotgun (WGS) entry which is preliminary data.</text>
</comment>
<dbReference type="OrthoDB" id="442066at2759"/>
<evidence type="ECO:0000313" key="7">
    <source>
        <dbReference type="Proteomes" id="UP000663828"/>
    </source>
</evidence>
<feature type="signal peptide" evidence="3">
    <location>
        <begin position="1"/>
        <end position="18"/>
    </location>
</feature>
<organism evidence="6 7">
    <name type="scientific">Adineta ricciae</name>
    <name type="common">Rotifer</name>
    <dbReference type="NCBI Taxonomy" id="249248"/>
    <lineage>
        <taxon>Eukaryota</taxon>
        <taxon>Metazoa</taxon>
        <taxon>Spiralia</taxon>
        <taxon>Gnathifera</taxon>
        <taxon>Rotifera</taxon>
        <taxon>Eurotatoria</taxon>
        <taxon>Bdelloidea</taxon>
        <taxon>Adinetida</taxon>
        <taxon>Adinetidae</taxon>
        <taxon>Adineta</taxon>
    </lineage>
</organism>
<evidence type="ECO:0000313" key="6">
    <source>
        <dbReference type="EMBL" id="CAF1563016.1"/>
    </source>
</evidence>
<evidence type="ECO:0000256" key="3">
    <source>
        <dbReference type="SAM" id="SignalP"/>
    </source>
</evidence>
<dbReference type="InterPro" id="IPR050216">
    <property type="entry name" value="LRR_domain-containing"/>
</dbReference>
<gene>
    <name evidence="5" type="ORF">EDS130_LOCUS34281</name>
    <name evidence="6" type="ORF">XAT740_LOCUS43788</name>
</gene>
<evidence type="ECO:0000256" key="1">
    <source>
        <dbReference type="ARBA" id="ARBA00022614"/>
    </source>
</evidence>
<dbReference type="Pfam" id="PF13855">
    <property type="entry name" value="LRR_8"/>
    <property type="match status" value="1"/>
</dbReference>
<dbReference type="Pfam" id="PF23598">
    <property type="entry name" value="LRR_14"/>
    <property type="match status" value="1"/>
</dbReference>
<dbReference type="InterPro" id="IPR001611">
    <property type="entry name" value="Leu-rich_rpt"/>
</dbReference>
<dbReference type="PANTHER" id="PTHR48051">
    <property type="match status" value="1"/>
</dbReference>
<dbReference type="SUPFAM" id="SSF52047">
    <property type="entry name" value="RNI-like"/>
    <property type="match status" value="1"/>
</dbReference>
<dbReference type="PROSITE" id="PS51450">
    <property type="entry name" value="LRR"/>
    <property type="match status" value="3"/>
</dbReference>
<dbReference type="GO" id="GO:0005737">
    <property type="term" value="C:cytoplasm"/>
    <property type="evidence" value="ECO:0007669"/>
    <property type="project" value="TreeGrafter"/>
</dbReference>
<dbReference type="InterPro" id="IPR055414">
    <property type="entry name" value="LRR_R13L4/SHOC2-like"/>
</dbReference>
<name>A0A815XXE6_ADIRI</name>
<feature type="chain" id="PRO_5036412490" description="Disease resistance R13L4/SHOC-2-like LRR domain-containing protein" evidence="3">
    <location>
        <begin position="19"/>
        <end position="670"/>
    </location>
</feature>
<dbReference type="SMART" id="SM00364">
    <property type="entry name" value="LRR_BAC"/>
    <property type="match status" value="5"/>
</dbReference>
<dbReference type="InterPro" id="IPR003591">
    <property type="entry name" value="Leu-rich_rpt_typical-subtyp"/>
</dbReference>
<reference evidence="6" key="1">
    <citation type="submission" date="2021-02" db="EMBL/GenBank/DDBJ databases">
        <authorList>
            <person name="Nowell W R."/>
        </authorList>
    </citation>
    <scope>NUCLEOTIDE SEQUENCE</scope>
</reference>
<evidence type="ECO:0000256" key="2">
    <source>
        <dbReference type="ARBA" id="ARBA00022737"/>
    </source>
</evidence>
<dbReference type="EMBL" id="CAJNOR010005451">
    <property type="protein sequence ID" value="CAF1563016.1"/>
    <property type="molecule type" value="Genomic_DNA"/>
</dbReference>
<feature type="domain" description="Disease resistance R13L4/SHOC-2-like LRR" evidence="4">
    <location>
        <begin position="452"/>
        <end position="584"/>
    </location>
</feature>
<proteinExistence type="predicted"/>
<accession>A0A815XXE6</accession>
<keyword evidence="7" id="KW-1185">Reference proteome</keyword>
<dbReference type="Gene3D" id="3.80.10.10">
    <property type="entry name" value="Ribonuclease Inhibitor"/>
    <property type="match status" value="2"/>
</dbReference>
<dbReference type="PANTHER" id="PTHR48051:SF46">
    <property type="entry name" value="LEUCINE RICH REPEAT-CONTAINING DOMAIN PROTEIN"/>
    <property type="match status" value="1"/>
</dbReference>
<dbReference type="SMART" id="SM00369">
    <property type="entry name" value="LRR_TYP"/>
    <property type="match status" value="7"/>
</dbReference>
<dbReference type="EMBL" id="CAJNOJ010000285">
    <property type="protein sequence ID" value="CAF1369313.1"/>
    <property type="molecule type" value="Genomic_DNA"/>
</dbReference>
<evidence type="ECO:0000313" key="5">
    <source>
        <dbReference type="EMBL" id="CAF1369313.1"/>
    </source>
</evidence>